<organism evidence="1 2">
    <name type="scientific">Roseobacter litoralis (strain ATCC 49566 / DSM 6996 / JCM 21268 / NBRC 15278 / OCh 149)</name>
    <dbReference type="NCBI Taxonomy" id="391595"/>
    <lineage>
        <taxon>Bacteria</taxon>
        <taxon>Pseudomonadati</taxon>
        <taxon>Pseudomonadota</taxon>
        <taxon>Alphaproteobacteria</taxon>
        <taxon>Rhodobacterales</taxon>
        <taxon>Roseobacteraceae</taxon>
        <taxon>Roseobacter</taxon>
    </lineage>
</organism>
<name>F7ZI93_ROSLO</name>
<protein>
    <submittedName>
        <fullName evidence="1">Uncharacterized protein</fullName>
    </submittedName>
</protein>
<dbReference type="HOGENOM" id="CLU_3122279_0_0_5"/>
<dbReference type="Proteomes" id="UP000001353">
    <property type="component" value="Chromosome"/>
</dbReference>
<reference evidence="1 2" key="1">
    <citation type="journal article" date="2011" name="BMC Genomics">
        <title>Comparative genome analysis and genome-guided physiological analysis of Roseobacter litoralis.</title>
        <authorList>
            <person name="Kalhoefer D."/>
            <person name="Thole S."/>
            <person name="Voget S."/>
            <person name="Lehmann R."/>
            <person name="Liesegang H."/>
            <person name="Wollher A."/>
            <person name="Daniel R."/>
            <person name="Simon M."/>
            <person name="Brinkhoff T."/>
        </authorList>
    </citation>
    <scope>NUCLEOTIDE SEQUENCE [LARGE SCALE GENOMIC DNA]</scope>
    <source>
        <strain evidence="2">ATCC 49566 / DSM 6996 / JCM 21268 / NBRC 15278 / OCh 149</strain>
    </source>
</reference>
<dbReference type="KEGG" id="rli:RLO149_c043330"/>
<keyword evidence="2" id="KW-1185">Reference proteome</keyword>
<evidence type="ECO:0000313" key="1">
    <source>
        <dbReference type="EMBL" id="AEI96229.1"/>
    </source>
</evidence>
<proteinExistence type="predicted"/>
<accession>F7ZI93</accession>
<gene>
    <name evidence="1" type="ordered locus">RLO149_c043330</name>
</gene>
<dbReference type="EMBL" id="CP002623">
    <property type="protein sequence ID" value="AEI96229.1"/>
    <property type="molecule type" value="Genomic_DNA"/>
</dbReference>
<sequence length="50" mass="5154">MADGPILQRTIGGHLTQPLALVHSETAAIPHRAIAAFARKPDGQGAVKAV</sequence>
<dbReference type="STRING" id="391595.RLO149_c043330"/>
<dbReference type="AlphaFoldDB" id="F7ZI93"/>
<evidence type="ECO:0000313" key="2">
    <source>
        <dbReference type="Proteomes" id="UP000001353"/>
    </source>
</evidence>